<organism evidence="8 9">
    <name type="scientific">Methanolobus chelungpuianus</name>
    <dbReference type="NCBI Taxonomy" id="502115"/>
    <lineage>
        <taxon>Archaea</taxon>
        <taxon>Methanobacteriati</taxon>
        <taxon>Methanobacteriota</taxon>
        <taxon>Stenosarchaea group</taxon>
        <taxon>Methanomicrobia</taxon>
        <taxon>Methanosarcinales</taxon>
        <taxon>Methanosarcinaceae</taxon>
        <taxon>Methanolobus</taxon>
    </lineage>
</organism>
<dbReference type="EMBL" id="JTEO01000002">
    <property type="protein sequence ID" value="MCQ6962248.1"/>
    <property type="molecule type" value="Genomic_DNA"/>
</dbReference>
<keyword evidence="2" id="KW-1003">Cell membrane</keyword>
<keyword evidence="5 6" id="KW-0472">Membrane</keyword>
<dbReference type="InterPro" id="IPR056569">
    <property type="entry name" value="ArlJ-like"/>
</dbReference>
<evidence type="ECO:0000256" key="1">
    <source>
        <dbReference type="ARBA" id="ARBA00004651"/>
    </source>
</evidence>
<dbReference type="PANTHER" id="PTHR35402:SF1">
    <property type="entry name" value="TYPE II SECRETION SYSTEM PROTEIN GSPF DOMAIN-CONTAINING PROTEIN"/>
    <property type="match status" value="1"/>
</dbReference>
<evidence type="ECO:0000313" key="8">
    <source>
        <dbReference type="EMBL" id="MCQ6962248.1"/>
    </source>
</evidence>
<gene>
    <name evidence="8" type="ORF">PV02_03755</name>
</gene>
<feature type="domain" description="Type II secretion system protein GspF" evidence="7">
    <location>
        <begin position="127"/>
        <end position="252"/>
    </location>
</feature>
<keyword evidence="4 6" id="KW-1133">Transmembrane helix</keyword>
<dbReference type="InterPro" id="IPR042094">
    <property type="entry name" value="T2SS_GspF_sf"/>
</dbReference>
<evidence type="ECO:0000256" key="2">
    <source>
        <dbReference type="ARBA" id="ARBA00022475"/>
    </source>
</evidence>
<dbReference type="RefSeq" id="WP_256622029.1">
    <property type="nucleotide sequence ID" value="NZ_JTEO01000002.1"/>
</dbReference>
<name>A0AAE3HAK8_9EURY</name>
<evidence type="ECO:0000256" key="5">
    <source>
        <dbReference type="ARBA" id="ARBA00023136"/>
    </source>
</evidence>
<dbReference type="Gene3D" id="1.20.81.30">
    <property type="entry name" value="Type II secretion system (T2SS), domain F"/>
    <property type="match status" value="1"/>
</dbReference>
<sequence length="334" mass="37111">MKVIDLIRKDLVRREPPSDELLSEEELCMLEDGLINSRMEEAKKNVTIKEFLKNPGSTFYAHPEYTLVISLPVALIVFLLGLRMTWGTPLIDDVMIFTVLIIVTPPAIAFHKKFTNIDKVEEYLPTFLRDLSELSRAGLTLSKAVGTVSRGEYGALTKEVQQMDRSMSWGISFEQTLKNFSKRVPTPVIVRSVSLINQASRAGGRVSSVLEAAARDAREVKLLERERRGNMMVYVVISYMSFFVFIFVIAMLTSTFVPTMAEAAKAAQGSGAGSSFIRGFDPAQYTRLMMHAAVIQGFMSGLVAGQMGEGAVTQGLKHSVIMTMIAWTIFTFLI</sequence>
<feature type="transmembrane region" description="Helical" evidence="6">
    <location>
        <begin position="316"/>
        <end position="333"/>
    </location>
</feature>
<keyword evidence="3 6" id="KW-0812">Transmembrane</keyword>
<evidence type="ECO:0000256" key="3">
    <source>
        <dbReference type="ARBA" id="ARBA00022692"/>
    </source>
</evidence>
<evidence type="ECO:0000313" key="9">
    <source>
        <dbReference type="Proteomes" id="UP001206983"/>
    </source>
</evidence>
<keyword evidence="9" id="KW-1185">Reference proteome</keyword>
<accession>A0AAE3HAK8</accession>
<dbReference type="PANTHER" id="PTHR35402">
    <property type="entry name" value="INTEGRAL MEMBRANE PROTEIN-RELATED"/>
    <property type="match status" value="1"/>
</dbReference>
<proteinExistence type="predicted"/>
<evidence type="ECO:0000259" key="7">
    <source>
        <dbReference type="Pfam" id="PF00482"/>
    </source>
</evidence>
<dbReference type="Proteomes" id="UP001206983">
    <property type="component" value="Unassembled WGS sequence"/>
</dbReference>
<feature type="transmembrane region" description="Helical" evidence="6">
    <location>
        <begin position="231"/>
        <end position="252"/>
    </location>
</feature>
<evidence type="ECO:0000256" key="4">
    <source>
        <dbReference type="ARBA" id="ARBA00022989"/>
    </source>
</evidence>
<comment type="subcellular location">
    <subcellularLocation>
        <location evidence="1">Cell membrane</location>
        <topology evidence="1">Multi-pass membrane protein</topology>
    </subcellularLocation>
</comment>
<reference evidence="8 9" key="1">
    <citation type="journal article" date="2011" name="Appl. Environ. Microbiol.">
        <title>Methanogenic archaea isolated from Taiwan's Chelungpu fault.</title>
        <authorList>
            <person name="Wu S.Y."/>
            <person name="Lai M.C."/>
        </authorList>
    </citation>
    <scope>NUCLEOTIDE SEQUENCE [LARGE SCALE GENOMIC DNA]</scope>
    <source>
        <strain evidence="8 9">St545Mb</strain>
    </source>
</reference>
<protein>
    <submittedName>
        <fullName evidence="8">Secretion system protein</fullName>
    </submittedName>
</protein>
<feature type="transmembrane region" description="Helical" evidence="6">
    <location>
        <begin position="94"/>
        <end position="110"/>
    </location>
</feature>
<dbReference type="GO" id="GO:0005886">
    <property type="term" value="C:plasma membrane"/>
    <property type="evidence" value="ECO:0007669"/>
    <property type="project" value="UniProtKB-SubCell"/>
</dbReference>
<comment type="caution">
    <text evidence="8">The sequence shown here is derived from an EMBL/GenBank/DDBJ whole genome shotgun (WGS) entry which is preliminary data.</text>
</comment>
<feature type="transmembrane region" description="Helical" evidence="6">
    <location>
        <begin position="65"/>
        <end position="82"/>
    </location>
</feature>
<dbReference type="Pfam" id="PF00482">
    <property type="entry name" value="T2SSF"/>
    <property type="match status" value="1"/>
</dbReference>
<dbReference type="InterPro" id="IPR018076">
    <property type="entry name" value="T2SS_GspF_dom"/>
</dbReference>
<evidence type="ECO:0000256" key="6">
    <source>
        <dbReference type="SAM" id="Phobius"/>
    </source>
</evidence>
<dbReference type="AlphaFoldDB" id="A0AAE3HAK8"/>